<comment type="caution">
    <text evidence="1">Lacks conserved residue(s) required for the propagation of feature annotation.</text>
</comment>
<dbReference type="PROSITE" id="PS50894">
    <property type="entry name" value="HPT"/>
    <property type="match status" value="1"/>
</dbReference>
<dbReference type="Gene3D" id="1.20.120.160">
    <property type="entry name" value="HPT domain"/>
    <property type="match status" value="1"/>
</dbReference>
<evidence type="ECO:0000313" key="4">
    <source>
        <dbReference type="Proteomes" id="UP000325433"/>
    </source>
</evidence>
<evidence type="ECO:0000259" key="2">
    <source>
        <dbReference type="PROSITE" id="PS50894"/>
    </source>
</evidence>
<dbReference type="InterPro" id="IPR008207">
    <property type="entry name" value="Sig_transdc_His_kin_Hpt_dom"/>
</dbReference>
<dbReference type="PANTHER" id="PTHR28242">
    <property type="entry name" value="PHOSPHORELAY INTERMEDIATE PROTEIN YPD1"/>
    <property type="match status" value="1"/>
</dbReference>
<dbReference type="GO" id="GO:0005634">
    <property type="term" value="C:nucleus"/>
    <property type="evidence" value="ECO:0007669"/>
    <property type="project" value="TreeGrafter"/>
</dbReference>
<dbReference type="Proteomes" id="UP000325433">
    <property type="component" value="Unassembled WGS sequence"/>
</dbReference>
<dbReference type="SUPFAM" id="SSF47226">
    <property type="entry name" value="Histidine-containing phosphotransfer domain, HPT domain"/>
    <property type="match status" value="1"/>
</dbReference>
<feature type="domain" description="HPt" evidence="2">
    <location>
        <begin position="15"/>
        <end position="119"/>
    </location>
</feature>
<name>A0A5N6W636_9EURO</name>
<keyword evidence="4" id="KW-1185">Reference proteome</keyword>
<dbReference type="GO" id="GO:0005737">
    <property type="term" value="C:cytoplasm"/>
    <property type="evidence" value="ECO:0007669"/>
    <property type="project" value="TreeGrafter"/>
</dbReference>
<dbReference type="PANTHER" id="PTHR28242:SF52">
    <property type="entry name" value="PHOSPHORELAY INTERMEDIATE PROTEIN YPD1"/>
    <property type="match status" value="1"/>
</dbReference>
<evidence type="ECO:0000256" key="1">
    <source>
        <dbReference type="PROSITE-ProRule" id="PRU00110"/>
    </source>
</evidence>
<sequence length="139" mass="15642">MSTFSQILDMDEPNDREYSSATVFGFFDQAKQAFNDLDRALGNEDLLQLATLGYFLRGCAESLGFIKIAAKGLAIQRYGKREDECGAKLNSDICLERIREALDVAKGEYQVVKTSLTSFYGEMGFEYNEETDQEDDEDA</sequence>
<dbReference type="InterPro" id="IPR036641">
    <property type="entry name" value="HPT_dom_sf"/>
</dbReference>
<protein>
    <recommendedName>
        <fullName evidence="2">HPt domain-containing protein</fullName>
    </recommendedName>
</protein>
<dbReference type="GO" id="GO:0043424">
    <property type="term" value="F:protein histidine kinase binding"/>
    <property type="evidence" value="ECO:0007669"/>
    <property type="project" value="InterPro"/>
</dbReference>
<dbReference type="EMBL" id="ML738308">
    <property type="protein sequence ID" value="KAE8316102.1"/>
    <property type="molecule type" value="Genomic_DNA"/>
</dbReference>
<gene>
    <name evidence="3" type="ORF">BDV41DRAFT_529109</name>
</gene>
<dbReference type="InterPro" id="IPR045871">
    <property type="entry name" value="AHP1-5/YPD1"/>
</dbReference>
<organism evidence="3 4">
    <name type="scientific">Aspergillus transmontanensis</name>
    <dbReference type="NCBI Taxonomy" id="1034304"/>
    <lineage>
        <taxon>Eukaryota</taxon>
        <taxon>Fungi</taxon>
        <taxon>Dikarya</taxon>
        <taxon>Ascomycota</taxon>
        <taxon>Pezizomycotina</taxon>
        <taxon>Eurotiomycetes</taxon>
        <taxon>Eurotiomycetidae</taxon>
        <taxon>Eurotiales</taxon>
        <taxon>Aspergillaceae</taxon>
        <taxon>Aspergillus</taxon>
        <taxon>Aspergillus subgen. Circumdati</taxon>
    </lineage>
</organism>
<dbReference type="GO" id="GO:0009927">
    <property type="term" value="F:histidine phosphotransfer kinase activity"/>
    <property type="evidence" value="ECO:0007669"/>
    <property type="project" value="InterPro"/>
</dbReference>
<reference evidence="4" key="1">
    <citation type="submission" date="2019-04" db="EMBL/GenBank/DDBJ databases">
        <title>Friends and foes A comparative genomics studyof 23 Aspergillus species from section Flavi.</title>
        <authorList>
            <consortium name="DOE Joint Genome Institute"/>
            <person name="Kjaerbolling I."/>
            <person name="Vesth T."/>
            <person name="Frisvad J.C."/>
            <person name="Nybo J.L."/>
            <person name="Theobald S."/>
            <person name="Kildgaard S."/>
            <person name="Isbrandt T."/>
            <person name="Kuo A."/>
            <person name="Sato A."/>
            <person name="Lyhne E.K."/>
            <person name="Kogle M.E."/>
            <person name="Wiebenga A."/>
            <person name="Kun R.S."/>
            <person name="Lubbers R.J."/>
            <person name="Makela M.R."/>
            <person name="Barry K."/>
            <person name="Chovatia M."/>
            <person name="Clum A."/>
            <person name="Daum C."/>
            <person name="Haridas S."/>
            <person name="He G."/>
            <person name="LaButti K."/>
            <person name="Lipzen A."/>
            <person name="Mondo S."/>
            <person name="Riley R."/>
            <person name="Salamov A."/>
            <person name="Simmons B.A."/>
            <person name="Magnuson J.K."/>
            <person name="Henrissat B."/>
            <person name="Mortensen U.H."/>
            <person name="Larsen T.O."/>
            <person name="Devries R.P."/>
            <person name="Grigoriev I.V."/>
            <person name="Machida M."/>
            <person name="Baker S.E."/>
            <person name="Andersen M.R."/>
        </authorList>
    </citation>
    <scope>NUCLEOTIDE SEQUENCE [LARGE SCALE GENOMIC DNA]</scope>
    <source>
        <strain evidence="4">CBS 130015</strain>
    </source>
</reference>
<evidence type="ECO:0000313" key="3">
    <source>
        <dbReference type="EMBL" id="KAE8316102.1"/>
    </source>
</evidence>
<accession>A0A5N6W636</accession>
<dbReference type="AlphaFoldDB" id="A0A5N6W636"/>
<dbReference type="GO" id="GO:0000160">
    <property type="term" value="P:phosphorelay signal transduction system"/>
    <property type="evidence" value="ECO:0007669"/>
    <property type="project" value="InterPro"/>
</dbReference>
<proteinExistence type="predicted"/>